<reference evidence="5" key="1">
    <citation type="submission" date="2016-10" db="EMBL/GenBank/DDBJ databases">
        <authorList>
            <person name="Varghese N."/>
            <person name="Submissions S."/>
        </authorList>
    </citation>
    <scope>NUCLEOTIDE SEQUENCE [LARGE SCALE GENOMIC DNA]</scope>
    <source>
        <strain evidence="5">DSM 44232</strain>
    </source>
</reference>
<dbReference type="GO" id="GO:0016787">
    <property type="term" value="F:hydrolase activity"/>
    <property type="evidence" value="ECO:0007669"/>
    <property type="project" value="UniProtKB-KW"/>
</dbReference>
<dbReference type="STRING" id="84724.SAMN04488564_102145"/>
<dbReference type="RefSeq" id="WP_093588736.1">
    <property type="nucleotide sequence ID" value="NZ_FOYL01000002.1"/>
</dbReference>
<gene>
    <name evidence="4" type="ORF">SAMN04488564_102145</name>
</gene>
<feature type="transmembrane region" description="Helical" evidence="2">
    <location>
        <begin position="275"/>
        <end position="293"/>
    </location>
</feature>
<accession>A0A1I6DAY5</accession>
<keyword evidence="4" id="KW-0012">Acyltransferase</keyword>
<protein>
    <submittedName>
        <fullName evidence="4">Peptidoglycan/LPS O-acetylase OafA/YrhL, contains acyltransferase and SGNH-hydrolase domains</fullName>
    </submittedName>
</protein>
<evidence type="ECO:0000259" key="3">
    <source>
        <dbReference type="Pfam" id="PF01757"/>
    </source>
</evidence>
<keyword evidence="4" id="KW-0378">Hydrolase</keyword>
<feature type="transmembrane region" description="Helical" evidence="2">
    <location>
        <begin position="62"/>
        <end position="78"/>
    </location>
</feature>
<keyword evidence="2" id="KW-0812">Transmembrane</keyword>
<dbReference type="GO" id="GO:0016747">
    <property type="term" value="F:acyltransferase activity, transferring groups other than amino-acyl groups"/>
    <property type="evidence" value="ECO:0007669"/>
    <property type="project" value="InterPro"/>
</dbReference>
<feature type="compositionally biased region" description="Low complexity" evidence="1">
    <location>
        <begin position="372"/>
        <end position="383"/>
    </location>
</feature>
<feature type="transmembrane region" description="Helical" evidence="2">
    <location>
        <begin position="251"/>
        <end position="269"/>
    </location>
</feature>
<evidence type="ECO:0000313" key="4">
    <source>
        <dbReference type="EMBL" id="SFR02616.1"/>
    </source>
</evidence>
<name>A0A1I6DAY5_9PSEU</name>
<dbReference type="InterPro" id="IPR050879">
    <property type="entry name" value="Acyltransferase_3"/>
</dbReference>
<organism evidence="4 5">
    <name type="scientific">Lentzea waywayandensis</name>
    <dbReference type="NCBI Taxonomy" id="84724"/>
    <lineage>
        <taxon>Bacteria</taxon>
        <taxon>Bacillati</taxon>
        <taxon>Actinomycetota</taxon>
        <taxon>Actinomycetes</taxon>
        <taxon>Pseudonocardiales</taxon>
        <taxon>Pseudonocardiaceae</taxon>
        <taxon>Lentzea</taxon>
    </lineage>
</organism>
<dbReference type="EMBL" id="FOYL01000002">
    <property type="protein sequence ID" value="SFR02616.1"/>
    <property type="molecule type" value="Genomic_DNA"/>
</dbReference>
<dbReference type="Proteomes" id="UP000198583">
    <property type="component" value="Unassembled WGS sequence"/>
</dbReference>
<feature type="transmembrane region" description="Helical" evidence="2">
    <location>
        <begin position="165"/>
        <end position="185"/>
    </location>
</feature>
<evidence type="ECO:0000313" key="5">
    <source>
        <dbReference type="Proteomes" id="UP000198583"/>
    </source>
</evidence>
<feature type="transmembrane region" description="Helical" evidence="2">
    <location>
        <begin position="222"/>
        <end position="244"/>
    </location>
</feature>
<dbReference type="AlphaFoldDB" id="A0A1I6DAY5"/>
<dbReference type="PANTHER" id="PTHR23028">
    <property type="entry name" value="ACETYLTRANSFERASE"/>
    <property type="match status" value="1"/>
</dbReference>
<feature type="compositionally biased region" description="Basic and acidic residues" evidence="1">
    <location>
        <begin position="421"/>
        <end position="431"/>
    </location>
</feature>
<feature type="transmembrane region" description="Helical" evidence="2">
    <location>
        <begin position="305"/>
        <end position="326"/>
    </location>
</feature>
<feature type="domain" description="Acyltransferase 3" evidence="3">
    <location>
        <begin position="26"/>
        <end position="343"/>
    </location>
</feature>
<sequence>MGEVLRRADSSLGEGKRYAKIETGFAWLRLIGAALVVIEHSFPLVRPAEIGMFPERWNLSPGYFALMAFFAMSGYQIADSWHRDASWWRYLLKRALRIWPPLLVVVMISAFVIGPLVTVLSPAEYWRSHETWGYVVNNAGLYTLQHTLPGVFANNPFPWSVNGSIWTLPMETTGYLIVLAAGLVGAMGKGRLALVPILAVFVVLDGFGQARVGYNGVFGGLLSLPLAPLVTYMVPFVLGMIFFAYRDRIQFRPLVAYGLCALYLITNFTPPLEPAARFVLPLAAGYGAVTWARHWPRRLAGHDEWVYGSYGMYIWGMPVQQLYVLAGVRDPWLLMAVSVPTAYLLGLLSWRLVEKPTQQLRGYLKPPAGPSQEQPRPQVVQPPAERRQPDRRHVLGGPSEHPADQERLPYPRRHVNQRHRYSGDLRDDVHSRATPAWIDPSEVPRRVE</sequence>
<evidence type="ECO:0000256" key="1">
    <source>
        <dbReference type="SAM" id="MobiDB-lite"/>
    </source>
</evidence>
<feature type="region of interest" description="Disordered" evidence="1">
    <location>
        <begin position="361"/>
        <end position="448"/>
    </location>
</feature>
<feature type="compositionally biased region" description="Basic residues" evidence="1">
    <location>
        <begin position="410"/>
        <end position="420"/>
    </location>
</feature>
<proteinExistence type="predicted"/>
<keyword evidence="5" id="KW-1185">Reference proteome</keyword>
<keyword evidence="4" id="KW-0808">Transferase</keyword>
<feature type="transmembrane region" description="Helical" evidence="2">
    <location>
        <begin position="192"/>
        <end position="210"/>
    </location>
</feature>
<dbReference type="OrthoDB" id="9796461at2"/>
<evidence type="ECO:0000256" key="2">
    <source>
        <dbReference type="SAM" id="Phobius"/>
    </source>
</evidence>
<keyword evidence="2" id="KW-1133">Transmembrane helix</keyword>
<dbReference type="InterPro" id="IPR002656">
    <property type="entry name" value="Acyl_transf_3_dom"/>
</dbReference>
<feature type="compositionally biased region" description="Basic and acidic residues" evidence="1">
    <location>
        <begin position="384"/>
        <end position="393"/>
    </location>
</feature>
<keyword evidence="2" id="KW-0472">Membrane</keyword>
<feature type="transmembrane region" description="Helical" evidence="2">
    <location>
        <begin position="332"/>
        <end position="353"/>
    </location>
</feature>
<feature type="transmembrane region" description="Helical" evidence="2">
    <location>
        <begin position="21"/>
        <end position="42"/>
    </location>
</feature>
<dbReference type="Pfam" id="PF01757">
    <property type="entry name" value="Acyl_transf_3"/>
    <property type="match status" value="1"/>
</dbReference>
<feature type="transmembrane region" description="Helical" evidence="2">
    <location>
        <begin position="98"/>
        <end position="120"/>
    </location>
</feature>